<keyword evidence="3" id="KW-0106">Calcium</keyword>
<accession>A0A1S1N5B1</accession>
<name>A0A1S1N5B1_9GAMM</name>
<evidence type="ECO:0000256" key="1">
    <source>
        <dbReference type="ARBA" id="ARBA00022723"/>
    </source>
</evidence>
<evidence type="ECO:0000256" key="3">
    <source>
        <dbReference type="ARBA" id="ARBA00022837"/>
    </source>
</evidence>
<keyword evidence="4" id="KW-1015">Disulfide bond</keyword>
<dbReference type="GO" id="GO:0046872">
    <property type="term" value="F:metal ion binding"/>
    <property type="evidence" value="ECO:0007669"/>
    <property type="project" value="UniProtKB-KW"/>
</dbReference>
<dbReference type="PANTHER" id="PTHR16146">
    <property type="entry name" value="INTELECTIN"/>
    <property type="match status" value="1"/>
</dbReference>
<dbReference type="GO" id="GO:0005615">
    <property type="term" value="C:extracellular space"/>
    <property type="evidence" value="ECO:0007669"/>
    <property type="project" value="TreeGrafter"/>
</dbReference>
<organism evidence="6 7">
    <name type="scientific">Pseudoalteromonas byunsanensis</name>
    <dbReference type="NCBI Taxonomy" id="327939"/>
    <lineage>
        <taxon>Bacteria</taxon>
        <taxon>Pseudomonadati</taxon>
        <taxon>Pseudomonadota</taxon>
        <taxon>Gammaproteobacteria</taxon>
        <taxon>Alteromonadales</taxon>
        <taxon>Pseudoalteromonadaceae</taxon>
        <taxon>Pseudoalteromonas</taxon>
    </lineage>
</organism>
<dbReference type="NCBIfam" id="NF040941">
    <property type="entry name" value="GGGWT_bact"/>
    <property type="match status" value="1"/>
</dbReference>
<dbReference type="AlphaFoldDB" id="A0A1S1N5B1"/>
<comment type="caution">
    <text evidence="6">The sequence shown here is derived from an EMBL/GenBank/DDBJ whole genome shotgun (WGS) entry which is preliminary data.</text>
</comment>
<evidence type="ECO:0000313" key="6">
    <source>
        <dbReference type="EMBL" id="OHU94506.1"/>
    </source>
</evidence>
<sequence length="337" mass="37093">MKLNGIYAALFAASFATYSQVELSTPHTIVYDTLSDGQVTNQHSVEYDFKGQNSHFVAHNQTEVLSGTVNHAQQLIHFQITESSQNNVKYFTGSVSGTGFQGTWYSSQGEKGDWQIGTNQQSAFYTCREILQAGQSSGDGLYEIMTDNNETLQVYCDMTTDGGGWTLVGSYPKNRIGGIARISEYGTEPATTPINPTQVWMFRGSLSYFADAREQVACSQAQCADGKSVYGTNMPTLELEHIRSSWAYADKVEAMPQRTDIPTCRTDLNDVNTSVEGCTKPEYLNSANPNTFVGWQADVNGSYCWAALGTYQSTKLGSSLCQGVTPNGTRWALLWMR</sequence>
<dbReference type="Proteomes" id="UP000180253">
    <property type="component" value="Unassembled WGS sequence"/>
</dbReference>
<evidence type="ECO:0000256" key="4">
    <source>
        <dbReference type="ARBA" id="ARBA00023157"/>
    </source>
</evidence>
<dbReference type="InterPro" id="IPR014716">
    <property type="entry name" value="Fibrinogen_a/b/g_C_1"/>
</dbReference>
<proteinExistence type="predicted"/>
<reference evidence="6 7" key="1">
    <citation type="submission" date="2016-10" db="EMBL/GenBank/DDBJ databases">
        <title>Pseudoalteromonas amylolytica sp. nov., isolated from the surface seawater.</title>
        <authorList>
            <person name="Wu Y.-H."/>
            <person name="Cheng H."/>
            <person name="Jin X.-B."/>
            <person name="Wang C.-S."/>
            <person name="Xu X.-W."/>
        </authorList>
    </citation>
    <scope>NUCLEOTIDE SEQUENCE [LARGE SCALE GENOMIC DNA]</scope>
    <source>
        <strain evidence="6 7">JCM 12483</strain>
    </source>
</reference>
<keyword evidence="1" id="KW-0479">Metal-binding</keyword>
<keyword evidence="7" id="KW-1185">Reference proteome</keyword>
<dbReference type="PANTHER" id="PTHR16146:SF46">
    <property type="entry name" value="INTELECTIN-1A-RELATED"/>
    <property type="match status" value="1"/>
</dbReference>
<dbReference type="InterPro" id="IPR002181">
    <property type="entry name" value="Fibrinogen_a/b/g_C_dom"/>
</dbReference>
<evidence type="ECO:0000256" key="2">
    <source>
        <dbReference type="ARBA" id="ARBA00022734"/>
    </source>
</evidence>
<dbReference type="Pfam" id="PF00147">
    <property type="entry name" value="Fibrinogen_C"/>
    <property type="match status" value="1"/>
</dbReference>
<dbReference type="Gene3D" id="3.90.215.10">
    <property type="entry name" value="Gamma Fibrinogen, chain A, domain 1"/>
    <property type="match status" value="1"/>
</dbReference>
<dbReference type="RefSeq" id="WP_070992974.1">
    <property type="nucleotide sequence ID" value="NZ_CBCSHD010000010.1"/>
</dbReference>
<dbReference type="STRING" id="327939.BIW53_15670"/>
<keyword evidence="2" id="KW-0430">Lectin</keyword>
<dbReference type="InterPro" id="IPR036056">
    <property type="entry name" value="Fibrinogen-like_C"/>
</dbReference>
<gene>
    <name evidence="6" type="ORF">BIW53_15670</name>
</gene>
<dbReference type="GO" id="GO:0070492">
    <property type="term" value="F:oligosaccharide binding"/>
    <property type="evidence" value="ECO:0007669"/>
    <property type="project" value="TreeGrafter"/>
</dbReference>
<evidence type="ECO:0000259" key="5">
    <source>
        <dbReference type="PROSITE" id="PS51406"/>
    </source>
</evidence>
<dbReference type="SUPFAM" id="SSF56496">
    <property type="entry name" value="Fibrinogen C-terminal domain-like"/>
    <property type="match status" value="1"/>
</dbReference>
<dbReference type="EMBL" id="MNAN01000034">
    <property type="protein sequence ID" value="OHU94506.1"/>
    <property type="molecule type" value="Genomic_DNA"/>
</dbReference>
<evidence type="ECO:0000313" key="7">
    <source>
        <dbReference type="Proteomes" id="UP000180253"/>
    </source>
</evidence>
<dbReference type="PROSITE" id="PS51406">
    <property type="entry name" value="FIBRINOGEN_C_2"/>
    <property type="match status" value="1"/>
</dbReference>
<protein>
    <recommendedName>
        <fullName evidence="5">Fibrinogen C-terminal domain-containing protein</fullName>
    </recommendedName>
</protein>
<feature type="domain" description="Fibrinogen C-terminal" evidence="5">
    <location>
        <begin position="118"/>
        <end position="178"/>
    </location>
</feature>